<evidence type="ECO:0000256" key="1">
    <source>
        <dbReference type="ARBA" id="ARBA00004127"/>
    </source>
</evidence>
<dbReference type="InterPro" id="IPR003667">
    <property type="entry name" value="NqrDE/RnfAE"/>
</dbReference>
<gene>
    <name evidence="8" type="primary">rnfA</name>
    <name evidence="9" type="ORF">U472_13035</name>
</gene>
<dbReference type="EC" id="7.-.-.-" evidence="8"/>
<dbReference type="AlphaFoldDB" id="A0A1C0A559"/>
<keyword evidence="8" id="KW-1003">Cell membrane</keyword>
<dbReference type="HAMAP" id="MF_00459">
    <property type="entry name" value="RsxA_RnfA"/>
    <property type="match status" value="1"/>
</dbReference>
<keyword evidence="7 8" id="KW-0472">Membrane</keyword>
<proteinExistence type="inferred from homology"/>
<keyword evidence="4 8" id="KW-1278">Translocase</keyword>
<evidence type="ECO:0000256" key="8">
    <source>
        <dbReference type="HAMAP-Rule" id="MF_00459"/>
    </source>
</evidence>
<evidence type="ECO:0000256" key="6">
    <source>
        <dbReference type="ARBA" id="ARBA00022989"/>
    </source>
</evidence>
<keyword evidence="6 8" id="KW-1133">Transmembrane helix</keyword>
<evidence type="ECO:0000313" key="10">
    <source>
        <dbReference type="Proteomes" id="UP000093514"/>
    </source>
</evidence>
<evidence type="ECO:0000313" key="9">
    <source>
        <dbReference type="EMBL" id="OCL25278.1"/>
    </source>
</evidence>
<dbReference type="PANTHER" id="PTHR30335">
    <property type="entry name" value="INTEGRAL MEMBRANE PROTEIN OF SOXR-REDUCING COMPLEX"/>
    <property type="match status" value="1"/>
</dbReference>
<evidence type="ECO:0000256" key="3">
    <source>
        <dbReference type="ARBA" id="ARBA00022692"/>
    </source>
</evidence>
<keyword evidence="3 8" id="KW-0812">Transmembrane</keyword>
<dbReference type="NCBIfam" id="TIGR01943">
    <property type="entry name" value="rnfA"/>
    <property type="match status" value="1"/>
</dbReference>
<dbReference type="OrthoDB" id="9803631at2"/>
<dbReference type="RefSeq" id="WP_068719190.1">
    <property type="nucleotide sequence ID" value="NZ_LWDV01000010.1"/>
</dbReference>
<dbReference type="GO" id="GO:0022900">
    <property type="term" value="P:electron transport chain"/>
    <property type="evidence" value="ECO:0007669"/>
    <property type="project" value="UniProtKB-UniRule"/>
</dbReference>
<dbReference type="Pfam" id="PF02508">
    <property type="entry name" value="Rnf-Nqr"/>
    <property type="match status" value="1"/>
</dbReference>
<keyword evidence="5 8" id="KW-0249">Electron transport</keyword>
<comment type="caution">
    <text evidence="9">The sequence shown here is derived from an EMBL/GenBank/DDBJ whole genome shotgun (WGS) entry which is preliminary data.</text>
</comment>
<comment type="subcellular location">
    <subcellularLocation>
        <location evidence="8">Cell membrane</location>
        <topology evidence="8">Multi-pass membrane protein</topology>
    </subcellularLocation>
    <subcellularLocation>
        <location evidence="1">Endomembrane system</location>
        <topology evidence="1">Multi-pass membrane protein</topology>
    </subcellularLocation>
</comment>
<dbReference type="PANTHER" id="PTHR30335:SF0">
    <property type="entry name" value="ION-TRANSLOCATING OXIDOREDUCTASE COMPLEX SUBUNIT A"/>
    <property type="match status" value="1"/>
</dbReference>
<dbReference type="PIRSF" id="PIRSF006102">
    <property type="entry name" value="NQR_DE"/>
    <property type="match status" value="1"/>
</dbReference>
<dbReference type="GO" id="GO:0005886">
    <property type="term" value="C:plasma membrane"/>
    <property type="evidence" value="ECO:0007669"/>
    <property type="project" value="UniProtKB-SubCell"/>
</dbReference>
<feature type="transmembrane region" description="Helical" evidence="8">
    <location>
        <begin position="106"/>
        <end position="130"/>
    </location>
</feature>
<comment type="function">
    <text evidence="8">Part of a membrane-bound complex that couples electron transfer with translocation of ions across the membrane.</text>
</comment>
<dbReference type="Proteomes" id="UP000093514">
    <property type="component" value="Unassembled WGS sequence"/>
</dbReference>
<sequence length="197" mass="21002">MGDLGELFSSLVMIFMTAAITNNFILSQFLGICPFLGVSKEVPTAFSMGLATTFVMTTSAVCVWAVNSFILVPLGLGYLKYVAFILVIASFVQLTEMVIKKVSPPLYKALGIFLPLITTNCAILGLALMIPMNNYNFIESTIFGLGAGAGFTLAIVLMAGMRERLEFADVPEALKGAPITLLIAGLMAMAFMGFSGL</sequence>
<dbReference type="InterPro" id="IPR011293">
    <property type="entry name" value="Ion_transpt_RnfA/RsxA"/>
</dbReference>
<evidence type="ECO:0000256" key="5">
    <source>
        <dbReference type="ARBA" id="ARBA00022982"/>
    </source>
</evidence>
<evidence type="ECO:0000256" key="7">
    <source>
        <dbReference type="ARBA" id="ARBA00023136"/>
    </source>
</evidence>
<comment type="subunit">
    <text evidence="8">The complex is composed of six subunits: RnfA, RnfB, RnfC, RnfD, RnfE and RnfG.</text>
</comment>
<reference evidence="9 10" key="2">
    <citation type="submission" date="2016-08" db="EMBL/GenBank/DDBJ databases">
        <title>Orenia metallireducens sp. nov. strain Z6, a Novel Metal-reducing Firmicute from the Deep Subsurface.</title>
        <authorList>
            <person name="Maxim B.I."/>
            <person name="Kenneth K."/>
            <person name="Flynn T.M."/>
            <person name="Oloughlin E.J."/>
            <person name="Locke R.A."/>
            <person name="Weber J.R."/>
            <person name="Egan S.M."/>
            <person name="Mackie R.I."/>
            <person name="Cann I.K."/>
        </authorList>
    </citation>
    <scope>NUCLEOTIDE SEQUENCE [LARGE SCALE GENOMIC DNA]</scope>
    <source>
        <strain evidence="9 10">Z6</strain>
    </source>
</reference>
<keyword evidence="2 8" id="KW-0813">Transport</keyword>
<evidence type="ECO:0000256" key="2">
    <source>
        <dbReference type="ARBA" id="ARBA00022448"/>
    </source>
</evidence>
<dbReference type="GO" id="GO:0012505">
    <property type="term" value="C:endomembrane system"/>
    <property type="evidence" value="ECO:0007669"/>
    <property type="project" value="UniProtKB-SubCell"/>
</dbReference>
<accession>A0A1C0A559</accession>
<reference evidence="10" key="1">
    <citation type="submission" date="2016-07" db="EMBL/GenBank/DDBJ databases">
        <authorList>
            <person name="Florea S."/>
            <person name="Webb J.S."/>
            <person name="Jaromczyk J."/>
            <person name="Schardl C.L."/>
        </authorList>
    </citation>
    <scope>NUCLEOTIDE SEQUENCE [LARGE SCALE GENOMIC DNA]</scope>
    <source>
        <strain evidence="10">Z6</strain>
    </source>
</reference>
<dbReference type="EMBL" id="LWDV01000010">
    <property type="protein sequence ID" value="OCL25278.1"/>
    <property type="molecule type" value="Genomic_DNA"/>
</dbReference>
<comment type="similarity">
    <text evidence="8">Belongs to the NqrDE/RnfAE family.</text>
</comment>
<organism evidence="9 10">
    <name type="scientific">Orenia metallireducens</name>
    <dbReference type="NCBI Taxonomy" id="1413210"/>
    <lineage>
        <taxon>Bacteria</taxon>
        <taxon>Bacillati</taxon>
        <taxon>Bacillota</taxon>
        <taxon>Clostridia</taxon>
        <taxon>Halanaerobiales</taxon>
        <taxon>Halobacteroidaceae</taxon>
        <taxon>Orenia</taxon>
    </lineage>
</organism>
<protein>
    <recommendedName>
        <fullName evidence="8">Ion-translocating oxidoreductase complex subunit A</fullName>
        <ecNumber evidence="8">7.-.-.-</ecNumber>
    </recommendedName>
    <alternativeName>
        <fullName evidence="8">Rnf electron transport complex subunit A</fullName>
    </alternativeName>
</protein>
<feature type="transmembrane region" description="Helical" evidence="8">
    <location>
        <begin position="142"/>
        <end position="161"/>
    </location>
</feature>
<dbReference type="InterPro" id="IPR050133">
    <property type="entry name" value="NqrDE/RnfAE_oxidrdctase"/>
</dbReference>
<feature type="transmembrane region" description="Helical" evidence="8">
    <location>
        <begin position="78"/>
        <end position="99"/>
    </location>
</feature>
<feature type="transmembrane region" description="Helical" evidence="8">
    <location>
        <begin position="12"/>
        <end position="38"/>
    </location>
</feature>
<keyword evidence="10" id="KW-1185">Reference proteome</keyword>
<evidence type="ECO:0000256" key="4">
    <source>
        <dbReference type="ARBA" id="ARBA00022967"/>
    </source>
</evidence>
<name>A0A1C0A559_9FIRM</name>
<feature type="transmembrane region" description="Helical" evidence="8">
    <location>
        <begin position="50"/>
        <end position="72"/>
    </location>
</feature>
<feature type="transmembrane region" description="Helical" evidence="8">
    <location>
        <begin position="173"/>
        <end position="194"/>
    </location>
</feature>
<dbReference type="NCBIfam" id="NF003481">
    <property type="entry name" value="PRK05151.1"/>
    <property type="match status" value="1"/>
</dbReference>